<dbReference type="PANTHER" id="PTHR43148">
    <property type="entry name" value="GLYCERALDEHYDE-3-PHOSPHATE DEHYDROGENASE 2"/>
    <property type="match status" value="1"/>
</dbReference>
<keyword evidence="7" id="KW-0547">Nucleotide-binding</keyword>
<reference evidence="12" key="2">
    <citation type="submission" date="2021-03" db="EMBL/GenBank/DDBJ databases">
        <authorList>
            <person name="Jaffe A."/>
        </authorList>
    </citation>
    <scope>NUCLEOTIDE SEQUENCE</scope>
    <source>
        <strain evidence="12">RIFCSPHIGHO2_01_FULL_GW2011_AR10_43_9</strain>
    </source>
</reference>
<dbReference type="EMBL" id="DUFG01000033">
    <property type="protein sequence ID" value="HIH08978.1"/>
    <property type="molecule type" value="Genomic_DNA"/>
</dbReference>
<accession>A0A7J4ITZ1</accession>
<feature type="active site" description="Nucleophile" evidence="6">
    <location>
        <position position="152"/>
    </location>
</feature>
<dbReference type="Proteomes" id="UP000683213">
    <property type="component" value="Unassembled WGS sequence"/>
</dbReference>
<dbReference type="EMBL" id="JAGVWF010000028">
    <property type="protein sequence ID" value="MBS3059193.1"/>
    <property type="molecule type" value="Genomic_DNA"/>
</dbReference>
<dbReference type="InterPro" id="IPR020831">
    <property type="entry name" value="GlycerAld/Erythrose_P_DH"/>
</dbReference>
<evidence type="ECO:0000259" key="10">
    <source>
        <dbReference type="SMART" id="SM00846"/>
    </source>
</evidence>
<feature type="binding site" evidence="7">
    <location>
        <position position="120"/>
    </location>
    <ligand>
        <name>NAD(+)</name>
        <dbReference type="ChEBI" id="CHEBI:57540"/>
    </ligand>
</feature>
<keyword evidence="2" id="KW-0521">NADP</keyword>
<keyword evidence="7" id="KW-0520">NAD</keyword>
<evidence type="ECO:0000256" key="5">
    <source>
        <dbReference type="ARBA" id="ARBA00048853"/>
    </source>
</evidence>
<evidence type="ECO:0000256" key="4">
    <source>
        <dbReference type="ARBA" id="ARBA00048067"/>
    </source>
</evidence>
<dbReference type="GO" id="GO:0043891">
    <property type="term" value="F:glyceraldehyde-3-phosphate dehydrogenase [NAD(P)+] (phosphorylating) activity"/>
    <property type="evidence" value="ECO:0007669"/>
    <property type="project" value="UniProtKB-EC"/>
</dbReference>
<comment type="catalytic activity">
    <reaction evidence="5">
        <text>D-glyceraldehyde 3-phosphate + phosphate + NAD(+) = (2R)-3-phospho-glyceroyl phosphate + NADH + H(+)</text>
        <dbReference type="Rhea" id="RHEA:10300"/>
        <dbReference type="ChEBI" id="CHEBI:15378"/>
        <dbReference type="ChEBI" id="CHEBI:43474"/>
        <dbReference type="ChEBI" id="CHEBI:57540"/>
        <dbReference type="ChEBI" id="CHEBI:57604"/>
        <dbReference type="ChEBI" id="CHEBI:57945"/>
        <dbReference type="ChEBI" id="CHEBI:59776"/>
        <dbReference type="EC" id="1.2.1.59"/>
    </reaction>
</comment>
<evidence type="ECO:0000313" key="12">
    <source>
        <dbReference type="EMBL" id="MBS3059193.1"/>
    </source>
</evidence>
<dbReference type="InterPro" id="IPR020828">
    <property type="entry name" value="GlycerAld_3-P_DH_NAD(P)-bd"/>
</dbReference>
<evidence type="ECO:0000256" key="7">
    <source>
        <dbReference type="PIRSR" id="PIRSR000149-3"/>
    </source>
</evidence>
<dbReference type="PRINTS" id="PR00078">
    <property type="entry name" value="G3PDHDRGNASE"/>
</dbReference>
<dbReference type="InterPro" id="IPR036291">
    <property type="entry name" value="NAD(P)-bd_dom_sf"/>
</dbReference>
<dbReference type="Gene3D" id="3.30.360.10">
    <property type="entry name" value="Dihydrodipicolinate Reductase, domain 2"/>
    <property type="match status" value="1"/>
</dbReference>
<evidence type="ECO:0000313" key="13">
    <source>
        <dbReference type="Proteomes" id="UP000577419"/>
    </source>
</evidence>
<dbReference type="Gene3D" id="3.40.50.720">
    <property type="entry name" value="NAD(P)-binding Rossmann-like Domain"/>
    <property type="match status" value="1"/>
</dbReference>
<evidence type="ECO:0000256" key="8">
    <source>
        <dbReference type="PIRSR" id="PIRSR000149-4"/>
    </source>
</evidence>
<dbReference type="GO" id="GO:0051287">
    <property type="term" value="F:NAD binding"/>
    <property type="evidence" value="ECO:0007669"/>
    <property type="project" value="InterPro"/>
</dbReference>
<evidence type="ECO:0000256" key="9">
    <source>
        <dbReference type="RuleBase" id="RU000397"/>
    </source>
</evidence>
<feature type="domain" description="Glyceraldehyde 3-phosphate dehydrogenase NAD(P) binding" evidence="10">
    <location>
        <begin position="3"/>
        <end position="152"/>
    </location>
</feature>
<name>A0A7J4ITZ1_9ARCH</name>
<feature type="binding site" evidence="7">
    <location>
        <position position="315"/>
    </location>
    <ligand>
        <name>NAD(+)</name>
        <dbReference type="ChEBI" id="CHEBI:57540"/>
    </ligand>
</feature>
<dbReference type="AlphaFoldDB" id="A0A7J4ITZ1"/>
<dbReference type="SUPFAM" id="SSF51735">
    <property type="entry name" value="NAD(P)-binding Rossmann-fold domains"/>
    <property type="match status" value="1"/>
</dbReference>
<comment type="caution">
    <text evidence="11">The sequence shown here is derived from an EMBL/GenBank/DDBJ whole genome shotgun (WGS) entry which is preliminary data.</text>
</comment>
<evidence type="ECO:0000256" key="2">
    <source>
        <dbReference type="ARBA" id="ARBA00022857"/>
    </source>
</evidence>
<organism evidence="11 13">
    <name type="scientific">Candidatus Iainarchaeum sp</name>
    <dbReference type="NCBI Taxonomy" id="3101447"/>
    <lineage>
        <taxon>Archaea</taxon>
        <taxon>Candidatus Iainarchaeota</taxon>
        <taxon>Candidatus Iainarchaeia</taxon>
        <taxon>Candidatus Iainarchaeales</taxon>
        <taxon>Candidatus Iainarchaeaceae</taxon>
        <taxon>Candidatus Iainarchaeum</taxon>
    </lineage>
</organism>
<comment type="similarity">
    <text evidence="9">Belongs to the glyceraldehyde-3-phosphate dehydrogenase family.</text>
</comment>
<dbReference type="SUPFAM" id="SSF55347">
    <property type="entry name" value="Glyceraldehyde-3-phosphate dehydrogenase-like, C-terminal domain"/>
    <property type="match status" value="1"/>
</dbReference>
<evidence type="ECO:0000313" key="11">
    <source>
        <dbReference type="EMBL" id="HIH08978.1"/>
    </source>
</evidence>
<dbReference type="EC" id="1.2.1.59" evidence="1"/>
<dbReference type="Proteomes" id="UP000577419">
    <property type="component" value="Unassembled WGS sequence"/>
</dbReference>
<reference evidence="11" key="1">
    <citation type="journal article" date="2020" name="bioRxiv">
        <title>A rank-normalized archaeal taxonomy based on genome phylogeny resolves widespread incomplete and uneven classifications.</title>
        <authorList>
            <person name="Rinke C."/>
            <person name="Chuvochina M."/>
            <person name="Mussig A.J."/>
            <person name="Chaumeil P.-A."/>
            <person name="Waite D.W."/>
            <person name="Whitman W.B."/>
            <person name="Parks D.H."/>
            <person name="Hugenholtz P."/>
        </authorList>
    </citation>
    <scope>NUCLEOTIDE SEQUENCE</scope>
    <source>
        <strain evidence="11">UBA10011</strain>
    </source>
</reference>
<feature type="site" description="Activates thiol group during catalysis" evidence="8">
    <location>
        <position position="179"/>
    </location>
</feature>
<dbReference type="Pfam" id="PF02800">
    <property type="entry name" value="Gp_dh_C"/>
    <property type="match status" value="1"/>
</dbReference>
<evidence type="ECO:0000256" key="6">
    <source>
        <dbReference type="PIRSR" id="PIRSR000149-1"/>
    </source>
</evidence>
<dbReference type="PIRSF" id="PIRSF000149">
    <property type="entry name" value="GAP_DH"/>
    <property type="match status" value="1"/>
</dbReference>
<dbReference type="InterPro" id="IPR020829">
    <property type="entry name" value="GlycerAld_3-P_DH_cat"/>
</dbReference>
<comment type="catalytic activity">
    <reaction evidence="4">
        <text>D-glyceraldehyde 3-phosphate + phosphate + NADP(+) = (2R)-3-phospho-glyceroyl phosphate + NADPH + H(+)</text>
        <dbReference type="Rhea" id="RHEA:10296"/>
        <dbReference type="ChEBI" id="CHEBI:15378"/>
        <dbReference type="ChEBI" id="CHEBI:43474"/>
        <dbReference type="ChEBI" id="CHEBI:57604"/>
        <dbReference type="ChEBI" id="CHEBI:57783"/>
        <dbReference type="ChEBI" id="CHEBI:58349"/>
        <dbReference type="ChEBI" id="CHEBI:59776"/>
        <dbReference type="EC" id="1.2.1.59"/>
    </reaction>
</comment>
<evidence type="ECO:0000256" key="1">
    <source>
        <dbReference type="ARBA" id="ARBA00013024"/>
    </source>
</evidence>
<dbReference type="Pfam" id="PF00044">
    <property type="entry name" value="Gp_dh_N"/>
    <property type="match status" value="1"/>
</dbReference>
<dbReference type="SMART" id="SM00846">
    <property type="entry name" value="Gp_dh_N"/>
    <property type="match status" value="1"/>
</dbReference>
<protein>
    <recommendedName>
        <fullName evidence="1">glyceraldehyde-3-phosphate dehydrogenase (NAD(P)(+)) (phosphorylating)</fullName>
        <ecNumber evidence="1">1.2.1.59</ecNumber>
    </recommendedName>
</protein>
<sequence length="337" mass="37846">MALRICISGFGRVGRAIFRANWEQGNNFEVAAIKDIMPVENSAYLLKHDSHYGEFEEDIKVMGENLVIGGIELPYFKEKENSKIPLKGLDVDILVDASGIDSKKADRKIISGKLVNVVYTRNSEDVDITLVYGVNNEEYRPAKHKLISAGSCTGNAMAPIAKVIEENFGIVEGHFVVVHPALSDQKLLDSAHPYFTLGRNAMHSIIPYKTNIAKSTIKVIPSLEGKLTASSYRVPTTAVTAINANFKIKNETTMERLKEILKKLEPEKLVKYDEGFMQYPKTSIDYIKCPYTSIVLGTETRVEGKKLSISIFHDNEWGYACRVNDLLNYIHKQNKRQ</sequence>
<keyword evidence="3" id="KW-0560">Oxidoreductase</keyword>
<reference evidence="12" key="3">
    <citation type="submission" date="2021-05" db="EMBL/GenBank/DDBJ databases">
        <title>Protein family content uncovers lineage relationships and bacterial pathway maintenance mechanisms in DPANN archaea.</title>
        <authorList>
            <person name="Castelle C.J."/>
            <person name="Meheust R."/>
            <person name="Jaffe A.L."/>
            <person name="Seitz K."/>
            <person name="Gong X."/>
            <person name="Baker B.J."/>
            <person name="Banfield J.F."/>
        </authorList>
    </citation>
    <scope>NUCLEOTIDE SEQUENCE</scope>
    <source>
        <strain evidence="12">RIFCSPHIGHO2_01_FULL_GW2011_AR10_43_9</strain>
    </source>
</reference>
<evidence type="ECO:0000256" key="3">
    <source>
        <dbReference type="ARBA" id="ARBA00023002"/>
    </source>
</evidence>
<gene>
    <name evidence="11" type="ORF">HA237_06505</name>
    <name evidence="12" type="ORF">J4224_02075</name>
</gene>
<proteinExistence type="inferred from homology"/>
<feature type="binding site" evidence="7">
    <location>
        <position position="35"/>
    </location>
    <ligand>
        <name>NAD(+)</name>
        <dbReference type="ChEBI" id="CHEBI:57540"/>
    </ligand>
</feature>